<comment type="caution">
    <text evidence="1">The sequence shown here is derived from an EMBL/GenBank/DDBJ whole genome shotgun (WGS) entry which is preliminary data.</text>
</comment>
<dbReference type="RefSeq" id="WP_031389061.1">
    <property type="nucleotide sequence ID" value="NZ_JPNB01000001.1"/>
</dbReference>
<accession>A0A4R1R4Z7</accession>
<sequence length="98" mass="10762">MKKEALSKIAEGHKLIQEGYLLLAQDNKGMTSIPKAEEELMSEGPEVTVEDVRAVLAVKTRDGKTQQVKELLNQMGADKLSSVPKDKLTELKAKAEVL</sequence>
<dbReference type="EMBL" id="SLUO01000002">
    <property type="protein sequence ID" value="TCL60549.1"/>
    <property type="molecule type" value="Genomic_DNA"/>
</dbReference>
<protein>
    <submittedName>
        <fullName evidence="1">Uncharacterized protein</fullName>
    </submittedName>
</protein>
<dbReference type="AlphaFoldDB" id="A0A4R1R4Z7"/>
<dbReference type="STRING" id="1469948.GCA_000732725_00282"/>
<name>A0A4R1R4Z7_9FIRM</name>
<evidence type="ECO:0000313" key="2">
    <source>
        <dbReference type="Proteomes" id="UP000295718"/>
    </source>
</evidence>
<organism evidence="1 2">
    <name type="scientific">Kineothrix alysoides</name>
    <dbReference type="NCBI Taxonomy" id="1469948"/>
    <lineage>
        <taxon>Bacteria</taxon>
        <taxon>Bacillati</taxon>
        <taxon>Bacillota</taxon>
        <taxon>Clostridia</taxon>
        <taxon>Lachnospirales</taxon>
        <taxon>Lachnospiraceae</taxon>
        <taxon>Kineothrix</taxon>
    </lineage>
</organism>
<dbReference type="Proteomes" id="UP000295718">
    <property type="component" value="Unassembled WGS sequence"/>
</dbReference>
<reference evidence="1 2" key="1">
    <citation type="submission" date="2019-03" db="EMBL/GenBank/DDBJ databases">
        <title>Genomic Encyclopedia of Type Strains, Phase IV (KMG-IV): sequencing the most valuable type-strain genomes for metagenomic binning, comparative biology and taxonomic classification.</title>
        <authorList>
            <person name="Goeker M."/>
        </authorList>
    </citation>
    <scope>NUCLEOTIDE SEQUENCE [LARGE SCALE GENOMIC DNA]</scope>
    <source>
        <strain evidence="1 2">DSM 100556</strain>
    </source>
</reference>
<evidence type="ECO:0000313" key="1">
    <source>
        <dbReference type="EMBL" id="TCL60549.1"/>
    </source>
</evidence>
<proteinExistence type="predicted"/>
<gene>
    <name evidence="1" type="ORF">EDD76_102247</name>
</gene>
<keyword evidence="2" id="KW-1185">Reference proteome</keyword>